<evidence type="ECO:0000256" key="1">
    <source>
        <dbReference type="SAM" id="MobiDB-lite"/>
    </source>
</evidence>
<dbReference type="Proteomes" id="UP001596215">
    <property type="component" value="Unassembled WGS sequence"/>
</dbReference>
<proteinExistence type="predicted"/>
<organism evidence="2 3">
    <name type="scientific">Tatumella punctata</name>
    <dbReference type="NCBI Taxonomy" id="399969"/>
    <lineage>
        <taxon>Bacteria</taxon>
        <taxon>Pseudomonadati</taxon>
        <taxon>Pseudomonadota</taxon>
        <taxon>Gammaproteobacteria</taxon>
        <taxon>Enterobacterales</taxon>
        <taxon>Erwiniaceae</taxon>
        <taxon>Tatumella</taxon>
    </lineage>
</organism>
<evidence type="ECO:0000313" key="2">
    <source>
        <dbReference type="EMBL" id="MFC6361778.1"/>
    </source>
</evidence>
<evidence type="ECO:0000313" key="3">
    <source>
        <dbReference type="Proteomes" id="UP001596215"/>
    </source>
</evidence>
<dbReference type="EMBL" id="JBHSUC010000005">
    <property type="protein sequence ID" value="MFC6361778.1"/>
    <property type="molecule type" value="Genomic_DNA"/>
</dbReference>
<comment type="caution">
    <text evidence="2">The sequence shown here is derived from an EMBL/GenBank/DDBJ whole genome shotgun (WGS) entry which is preliminary data.</text>
</comment>
<sequence>MAEVAKAVGSILGMNTGTVSVNTPTAVNQDATISQADDLLRQRQRQGVNANLSNGSAGSANVGATSSGQKTLLGG</sequence>
<dbReference type="RefSeq" id="WP_343878269.1">
    <property type="nucleotide sequence ID" value="NZ_BAAAFW010000095.1"/>
</dbReference>
<feature type="compositionally biased region" description="Polar residues" evidence="1">
    <location>
        <begin position="47"/>
        <end position="75"/>
    </location>
</feature>
<keyword evidence="3" id="KW-1185">Reference proteome</keyword>
<feature type="region of interest" description="Disordered" evidence="1">
    <location>
        <begin position="44"/>
        <end position="75"/>
    </location>
</feature>
<protein>
    <submittedName>
        <fullName evidence="2">Uncharacterized protein</fullName>
    </submittedName>
</protein>
<accession>A0ABW1VP15</accession>
<reference evidence="3" key="1">
    <citation type="journal article" date="2019" name="Int. J. Syst. Evol. Microbiol.">
        <title>The Global Catalogue of Microorganisms (GCM) 10K type strain sequencing project: providing services to taxonomists for standard genome sequencing and annotation.</title>
        <authorList>
            <consortium name="The Broad Institute Genomics Platform"/>
            <consortium name="The Broad Institute Genome Sequencing Center for Infectious Disease"/>
            <person name="Wu L."/>
            <person name="Ma J."/>
        </authorList>
    </citation>
    <scope>NUCLEOTIDE SEQUENCE [LARGE SCALE GENOMIC DNA]</scope>
    <source>
        <strain evidence="3">CGMCC 4.1530</strain>
    </source>
</reference>
<gene>
    <name evidence="2" type="ORF">ACFP73_06625</name>
</gene>
<name>A0ABW1VP15_9GAMM</name>